<dbReference type="Proteomes" id="UP000198670">
    <property type="component" value="Unassembled WGS sequence"/>
</dbReference>
<protein>
    <submittedName>
        <fullName evidence="1">Uncharacterized protein</fullName>
    </submittedName>
</protein>
<dbReference type="AlphaFoldDB" id="A0A1I3VJ75"/>
<dbReference type="STRING" id="1477437.SAMN05444682_11730"/>
<evidence type="ECO:0000313" key="1">
    <source>
        <dbReference type="EMBL" id="SFJ95220.1"/>
    </source>
</evidence>
<dbReference type="EMBL" id="FOQO01000017">
    <property type="protein sequence ID" value="SFJ95220.1"/>
    <property type="molecule type" value="Genomic_DNA"/>
</dbReference>
<proteinExistence type="predicted"/>
<gene>
    <name evidence="1" type="ORF">SAMN05444682_11730</name>
</gene>
<name>A0A1I3VJ75_9SPHI</name>
<organism evidence="1 2">
    <name type="scientific">Parapedobacter indicus</name>
    <dbReference type="NCBI Taxonomy" id="1477437"/>
    <lineage>
        <taxon>Bacteria</taxon>
        <taxon>Pseudomonadati</taxon>
        <taxon>Bacteroidota</taxon>
        <taxon>Sphingobacteriia</taxon>
        <taxon>Sphingobacteriales</taxon>
        <taxon>Sphingobacteriaceae</taxon>
        <taxon>Parapedobacter</taxon>
    </lineage>
</organism>
<accession>A0A1I3VJ75</accession>
<evidence type="ECO:0000313" key="2">
    <source>
        <dbReference type="Proteomes" id="UP000198670"/>
    </source>
</evidence>
<reference evidence="1 2" key="1">
    <citation type="submission" date="2016-10" db="EMBL/GenBank/DDBJ databases">
        <authorList>
            <person name="de Groot N.N."/>
        </authorList>
    </citation>
    <scope>NUCLEOTIDE SEQUENCE [LARGE SCALE GENOMIC DNA]</scope>
    <source>
        <strain evidence="1 2">RK1</strain>
    </source>
</reference>
<sequence>MRLAIEKLTLEILGERTFSPFDSKKLVDWAVTVMTLGYESENLVILAGLDFDTTEIREKYFWKSIEDLKIDTDKSDEEILEEYALLIAEKAVAGEISADHAFGQMRNIVSASGYDARYMAFYEIDEDLDCLRYNDAVLFNSELTLANQKEYILEELQLFYEMESLGIPVDERRKWYCKRCKKLTSPTLKTKYQLRKPFKYQTWCCGICGSEKHVIGSIHTVKRKIIKEFVGRNT</sequence>
<keyword evidence="2" id="KW-1185">Reference proteome</keyword>